<evidence type="ECO:0000256" key="7">
    <source>
        <dbReference type="RuleBase" id="RU000492"/>
    </source>
</evidence>
<evidence type="ECO:0000313" key="11">
    <source>
        <dbReference type="Proteomes" id="UP000038045"/>
    </source>
</evidence>
<accession>A0A0N4Z8W3</accession>
<dbReference type="InterPro" id="IPR001650">
    <property type="entry name" value="Helicase_C-like"/>
</dbReference>
<dbReference type="FunFam" id="3.40.50.300:FF:000008">
    <property type="entry name" value="ATP-dependent RNA helicase RhlB"/>
    <property type="match status" value="1"/>
</dbReference>
<keyword evidence="4 7" id="KW-0347">Helicase</keyword>
<keyword evidence="3 7" id="KW-0378">Hydrolase</keyword>
<proteinExistence type="inferred from homology"/>
<keyword evidence="2 7" id="KW-0547">Nucleotide-binding</keyword>
<dbReference type="Gene3D" id="3.40.50.300">
    <property type="entry name" value="P-loop containing nucleotide triphosphate hydrolases"/>
    <property type="match status" value="2"/>
</dbReference>
<feature type="compositionally biased region" description="Gly residues" evidence="8">
    <location>
        <begin position="94"/>
        <end position="106"/>
    </location>
</feature>
<feature type="region of interest" description="Disordered" evidence="8">
    <location>
        <begin position="71"/>
        <end position="144"/>
    </location>
</feature>
<dbReference type="GO" id="GO:0005524">
    <property type="term" value="F:ATP binding"/>
    <property type="evidence" value="ECO:0007669"/>
    <property type="project" value="UniProtKB-KW"/>
</dbReference>
<dbReference type="SUPFAM" id="SSF52540">
    <property type="entry name" value="P-loop containing nucleoside triphosphate hydrolases"/>
    <property type="match status" value="1"/>
</dbReference>
<dbReference type="SMART" id="SM00490">
    <property type="entry name" value="HELICc"/>
    <property type="match status" value="1"/>
</dbReference>
<name>A0A0N4Z8W3_PARTI</name>
<keyword evidence="5 7" id="KW-0067">ATP-binding</keyword>
<evidence type="ECO:0000256" key="3">
    <source>
        <dbReference type="ARBA" id="ARBA00022801"/>
    </source>
</evidence>
<dbReference type="PANTHER" id="PTHR47958">
    <property type="entry name" value="ATP-DEPENDENT RNA HELICASE DBP3"/>
    <property type="match status" value="1"/>
</dbReference>
<dbReference type="FunFam" id="3.40.50.300:FF:000079">
    <property type="entry name" value="probable ATP-dependent RNA helicase DDX17"/>
    <property type="match status" value="1"/>
</dbReference>
<dbReference type="InterPro" id="IPR011545">
    <property type="entry name" value="DEAD/DEAH_box_helicase_dom"/>
</dbReference>
<dbReference type="InterPro" id="IPR014001">
    <property type="entry name" value="Helicase_ATP-bd"/>
</dbReference>
<sequence length="625" mass="69572">MLPRIFSSSARILAGNSLFNSYSSPSSSLISKFRTASIIRLNHTTEEFRRLPLGDQKTEFIQFSREKMRVGRENKFDSTGNGGSRGGYASRSSGGYGGSRSFGGGDRGGDRYGSSRGPSGGFGRSTNGNNFNKKDGFESGAPSKLQDVDWTRHKLEPVQKNFYKECKSVTKREQYEVDEWIASNQVTLQGTNVPKPVFEFNEVPIAEPILDLLNKNFQKPTVIQSISWPIAMSGRDIVSIAKTGSGKTLGFMLPAINHIANQPKRGYGDGPGVLVLLPTRELAQQVEEVSRDYCKAMGMNMCCLFGGAPKGGQARDLQRGVDVIVATPGRLIDFLATETTNLRRCSFLVLDEADRMLDMGFEPQIRKIVGQIRPDRQTMMFSATWPKEVRNMASEFQTDPAFLNVGSLELAANHNITQHIEILEESEKQPRMLQLLDGILKTSEPKTIVFVETKRKADEITKSMRREGWPVMCIHGDKGQSERDWVLKQFKEGKIPVLFATDVAARGLDVSDIKYVINYDYSNNSEDYVHRIGRTGRSDRKGDAYTFFTPANASKARDLIKILEEAKQKVPEKLYQMSQNSRGGGNGRGHKRPYGNSNGGGYDKRPRYNNGSSYGGNSHGGNNRW</sequence>
<evidence type="ECO:0000313" key="12">
    <source>
        <dbReference type="WBParaSite" id="PTRK_0000374600.1"/>
    </source>
</evidence>
<organism evidence="11 12">
    <name type="scientific">Parastrongyloides trichosuri</name>
    <name type="common">Possum-specific nematode worm</name>
    <dbReference type="NCBI Taxonomy" id="131310"/>
    <lineage>
        <taxon>Eukaryota</taxon>
        <taxon>Metazoa</taxon>
        <taxon>Ecdysozoa</taxon>
        <taxon>Nematoda</taxon>
        <taxon>Chromadorea</taxon>
        <taxon>Rhabditida</taxon>
        <taxon>Tylenchina</taxon>
        <taxon>Panagrolaimomorpha</taxon>
        <taxon>Strongyloidoidea</taxon>
        <taxon>Strongyloididae</taxon>
        <taxon>Parastrongyloides</taxon>
    </lineage>
</organism>
<dbReference type="Proteomes" id="UP000038045">
    <property type="component" value="Unplaced"/>
</dbReference>
<evidence type="ECO:0000256" key="4">
    <source>
        <dbReference type="ARBA" id="ARBA00022806"/>
    </source>
</evidence>
<evidence type="ECO:0000256" key="8">
    <source>
        <dbReference type="SAM" id="MobiDB-lite"/>
    </source>
</evidence>
<evidence type="ECO:0000256" key="5">
    <source>
        <dbReference type="ARBA" id="ARBA00022840"/>
    </source>
</evidence>
<reference evidence="12" key="1">
    <citation type="submission" date="2017-02" db="UniProtKB">
        <authorList>
            <consortium name="WormBaseParasite"/>
        </authorList>
    </citation>
    <scope>IDENTIFICATION</scope>
</reference>
<evidence type="ECO:0000259" key="10">
    <source>
        <dbReference type="PROSITE" id="PS51194"/>
    </source>
</evidence>
<dbReference type="GO" id="GO:0043186">
    <property type="term" value="C:P granule"/>
    <property type="evidence" value="ECO:0007669"/>
    <property type="project" value="UniProtKB-ARBA"/>
</dbReference>
<dbReference type="InterPro" id="IPR027417">
    <property type="entry name" value="P-loop_NTPase"/>
</dbReference>
<evidence type="ECO:0000256" key="2">
    <source>
        <dbReference type="ARBA" id="ARBA00022741"/>
    </source>
</evidence>
<dbReference type="Pfam" id="PF00270">
    <property type="entry name" value="DEAD"/>
    <property type="match status" value="1"/>
</dbReference>
<dbReference type="CDD" id="cd17966">
    <property type="entry name" value="DEADc_DDX5_DDX17"/>
    <property type="match status" value="1"/>
</dbReference>
<dbReference type="CDD" id="cd18787">
    <property type="entry name" value="SF2_C_DEAD"/>
    <property type="match status" value="1"/>
</dbReference>
<dbReference type="AlphaFoldDB" id="A0A0N4Z8W3"/>
<comment type="similarity">
    <text evidence="7">Belongs to the DEAD box helicase family.</text>
</comment>
<dbReference type="InterPro" id="IPR000629">
    <property type="entry name" value="RNA-helicase_DEAD-box_CS"/>
</dbReference>
<dbReference type="GO" id="GO:0003676">
    <property type="term" value="F:nucleic acid binding"/>
    <property type="evidence" value="ECO:0007669"/>
    <property type="project" value="InterPro"/>
</dbReference>
<dbReference type="STRING" id="131310.A0A0N4Z8W3"/>
<dbReference type="GO" id="GO:0016787">
    <property type="term" value="F:hydrolase activity"/>
    <property type="evidence" value="ECO:0007669"/>
    <property type="project" value="UniProtKB-KW"/>
</dbReference>
<dbReference type="PROSITE" id="PS00039">
    <property type="entry name" value="DEAD_ATP_HELICASE"/>
    <property type="match status" value="1"/>
</dbReference>
<dbReference type="GO" id="GO:0003724">
    <property type="term" value="F:RNA helicase activity"/>
    <property type="evidence" value="ECO:0007669"/>
    <property type="project" value="UniProtKB-EC"/>
</dbReference>
<keyword evidence="11" id="KW-1185">Reference proteome</keyword>
<evidence type="ECO:0000256" key="6">
    <source>
        <dbReference type="ARBA" id="ARBA00047984"/>
    </source>
</evidence>
<protein>
    <recommendedName>
        <fullName evidence="1">RNA helicase</fullName>
        <ecNumber evidence="1">3.6.4.13</ecNumber>
    </recommendedName>
</protein>
<comment type="catalytic activity">
    <reaction evidence="6">
        <text>ATP + H2O = ADP + phosphate + H(+)</text>
        <dbReference type="Rhea" id="RHEA:13065"/>
        <dbReference type="ChEBI" id="CHEBI:15377"/>
        <dbReference type="ChEBI" id="CHEBI:15378"/>
        <dbReference type="ChEBI" id="CHEBI:30616"/>
        <dbReference type="ChEBI" id="CHEBI:43474"/>
        <dbReference type="ChEBI" id="CHEBI:456216"/>
        <dbReference type="EC" id="3.6.4.13"/>
    </reaction>
</comment>
<evidence type="ECO:0000259" key="9">
    <source>
        <dbReference type="PROSITE" id="PS51192"/>
    </source>
</evidence>
<feature type="domain" description="Helicase C-terminal" evidence="10">
    <location>
        <begin position="415"/>
        <end position="578"/>
    </location>
</feature>
<dbReference type="PROSITE" id="PS51194">
    <property type="entry name" value="HELICASE_CTER"/>
    <property type="match status" value="1"/>
</dbReference>
<evidence type="ECO:0000256" key="1">
    <source>
        <dbReference type="ARBA" id="ARBA00012552"/>
    </source>
</evidence>
<feature type="domain" description="Helicase ATP-binding" evidence="9">
    <location>
        <begin position="228"/>
        <end position="403"/>
    </location>
</feature>
<dbReference type="Pfam" id="PF00271">
    <property type="entry name" value="Helicase_C"/>
    <property type="match status" value="1"/>
</dbReference>
<dbReference type="SMART" id="SM00487">
    <property type="entry name" value="DEXDc"/>
    <property type="match status" value="1"/>
</dbReference>
<feature type="region of interest" description="Disordered" evidence="8">
    <location>
        <begin position="571"/>
        <end position="625"/>
    </location>
</feature>
<dbReference type="EC" id="3.6.4.13" evidence="1"/>
<dbReference type="PROSITE" id="PS51192">
    <property type="entry name" value="HELICASE_ATP_BIND_1"/>
    <property type="match status" value="1"/>
</dbReference>
<dbReference type="WBParaSite" id="PTRK_0000374600.1">
    <property type="protein sequence ID" value="PTRK_0000374600.1"/>
    <property type="gene ID" value="PTRK_0000374600"/>
</dbReference>